<keyword evidence="6 7" id="KW-0472">Membrane</keyword>
<dbReference type="Gene3D" id="1.20.1250.20">
    <property type="entry name" value="MFS general substrate transporter like domains"/>
    <property type="match status" value="1"/>
</dbReference>
<evidence type="ECO:0000256" key="6">
    <source>
        <dbReference type="ARBA" id="ARBA00023136"/>
    </source>
</evidence>
<reference evidence="9" key="1">
    <citation type="journal article" date="2014" name="Front. Microbiol.">
        <title>High frequency of phylogenetically diverse reductive dehalogenase-homologous genes in deep subseafloor sedimentary metagenomes.</title>
        <authorList>
            <person name="Kawai M."/>
            <person name="Futagami T."/>
            <person name="Toyoda A."/>
            <person name="Takaki Y."/>
            <person name="Nishi S."/>
            <person name="Hori S."/>
            <person name="Arai W."/>
            <person name="Tsubouchi T."/>
            <person name="Morono Y."/>
            <person name="Uchiyama I."/>
            <person name="Ito T."/>
            <person name="Fujiyama A."/>
            <person name="Inagaki F."/>
            <person name="Takami H."/>
        </authorList>
    </citation>
    <scope>NUCLEOTIDE SEQUENCE</scope>
    <source>
        <strain evidence="9">Expedition CK06-06</strain>
    </source>
</reference>
<organism evidence="9">
    <name type="scientific">marine sediment metagenome</name>
    <dbReference type="NCBI Taxonomy" id="412755"/>
    <lineage>
        <taxon>unclassified sequences</taxon>
        <taxon>metagenomes</taxon>
        <taxon>ecological metagenomes</taxon>
    </lineage>
</organism>
<dbReference type="GO" id="GO:0022857">
    <property type="term" value="F:transmembrane transporter activity"/>
    <property type="evidence" value="ECO:0007669"/>
    <property type="project" value="InterPro"/>
</dbReference>
<evidence type="ECO:0000256" key="2">
    <source>
        <dbReference type="ARBA" id="ARBA00022448"/>
    </source>
</evidence>
<name>X1H175_9ZZZZ</name>
<dbReference type="PANTHER" id="PTHR42718:SF47">
    <property type="entry name" value="METHYL VIOLOGEN RESISTANCE PROTEIN SMVA"/>
    <property type="match status" value="1"/>
</dbReference>
<accession>X1H175</accession>
<comment type="caution">
    <text evidence="9">The sequence shown here is derived from an EMBL/GenBank/DDBJ whole genome shotgun (WGS) entry which is preliminary data.</text>
</comment>
<feature type="non-terminal residue" evidence="9">
    <location>
        <position position="127"/>
    </location>
</feature>
<protein>
    <recommendedName>
        <fullName evidence="8">Major facilitator superfamily (MFS) profile domain-containing protein</fullName>
    </recommendedName>
</protein>
<keyword evidence="2" id="KW-0813">Transport</keyword>
<gene>
    <name evidence="9" type="ORF">S03H2_26089</name>
</gene>
<evidence type="ECO:0000256" key="4">
    <source>
        <dbReference type="ARBA" id="ARBA00022692"/>
    </source>
</evidence>
<evidence type="ECO:0000256" key="7">
    <source>
        <dbReference type="SAM" id="Phobius"/>
    </source>
</evidence>
<evidence type="ECO:0000256" key="3">
    <source>
        <dbReference type="ARBA" id="ARBA00022475"/>
    </source>
</evidence>
<evidence type="ECO:0000256" key="1">
    <source>
        <dbReference type="ARBA" id="ARBA00004651"/>
    </source>
</evidence>
<evidence type="ECO:0000256" key="5">
    <source>
        <dbReference type="ARBA" id="ARBA00022989"/>
    </source>
</evidence>
<dbReference type="InterPro" id="IPR020846">
    <property type="entry name" value="MFS_dom"/>
</dbReference>
<dbReference type="PROSITE" id="PS50850">
    <property type="entry name" value="MFS"/>
    <property type="match status" value="1"/>
</dbReference>
<dbReference type="AlphaFoldDB" id="X1H175"/>
<feature type="transmembrane region" description="Helical" evidence="7">
    <location>
        <begin position="21"/>
        <end position="44"/>
    </location>
</feature>
<keyword evidence="5 7" id="KW-1133">Transmembrane helix</keyword>
<dbReference type="SUPFAM" id="SSF103473">
    <property type="entry name" value="MFS general substrate transporter"/>
    <property type="match status" value="1"/>
</dbReference>
<feature type="transmembrane region" description="Helical" evidence="7">
    <location>
        <begin position="81"/>
        <end position="102"/>
    </location>
</feature>
<dbReference type="InterPro" id="IPR036259">
    <property type="entry name" value="MFS_trans_sf"/>
</dbReference>
<feature type="non-terminal residue" evidence="9">
    <location>
        <position position="1"/>
    </location>
</feature>
<dbReference type="GO" id="GO:0005886">
    <property type="term" value="C:plasma membrane"/>
    <property type="evidence" value="ECO:0007669"/>
    <property type="project" value="UniProtKB-SubCell"/>
</dbReference>
<dbReference type="PANTHER" id="PTHR42718">
    <property type="entry name" value="MAJOR FACILITATOR SUPERFAMILY MULTIDRUG TRANSPORTER MFSC"/>
    <property type="match status" value="1"/>
</dbReference>
<keyword evidence="3" id="KW-1003">Cell membrane</keyword>
<evidence type="ECO:0000259" key="8">
    <source>
        <dbReference type="PROSITE" id="PS50850"/>
    </source>
</evidence>
<feature type="domain" description="Major facilitator superfamily (MFS) profile" evidence="8">
    <location>
        <begin position="1"/>
        <end position="127"/>
    </location>
</feature>
<evidence type="ECO:0000313" key="9">
    <source>
        <dbReference type="EMBL" id="GAH38993.1"/>
    </source>
</evidence>
<keyword evidence="4 7" id="KW-0812">Transmembrane</keyword>
<sequence length="127" mass="13456">AGFAAGSALGPIVGGLLIEHFWWGSVFLLAVPVLIPLLVLTPLLVRESRDPAPGPVDVVSILLSLVTMAPIVYGIKEFAVHGLGVVPVLAVLVGLTAGVLFVRRQLRRPVPMLDMRLFRRAAFSGAV</sequence>
<feature type="transmembrane region" description="Helical" evidence="7">
    <location>
        <begin position="56"/>
        <end position="75"/>
    </location>
</feature>
<comment type="subcellular location">
    <subcellularLocation>
        <location evidence="1">Cell membrane</location>
        <topology evidence="1">Multi-pass membrane protein</topology>
    </subcellularLocation>
</comment>
<proteinExistence type="predicted"/>
<dbReference type="EMBL" id="BARU01014985">
    <property type="protein sequence ID" value="GAH38993.1"/>
    <property type="molecule type" value="Genomic_DNA"/>
</dbReference>